<sequence length="109" mass="12479">MEVLLGWLSTNYDRWCSTIIKRSLCEEIQLAMAANYIYHCTDKAIILMVEHLQASYQAGCEFYRTAAKHALEVDPSDNLGSVEAEVVKICYHWYYLDETMGPMPPILPS</sequence>
<dbReference type="PANTHER" id="PTHR33324:SF2">
    <property type="entry name" value="MYB_SANT-LIKE DNA-BINDING DOMAIN-CONTAINING PROTEIN"/>
    <property type="match status" value="1"/>
</dbReference>
<proteinExistence type="predicted"/>
<evidence type="ECO:0000313" key="1">
    <source>
        <dbReference type="EMBL" id="PLW46809.1"/>
    </source>
</evidence>
<evidence type="ECO:0000313" key="2">
    <source>
        <dbReference type="Proteomes" id="UP000235392"/>
    </source>
</evidence>
<gene>
    <name evidence="1" type="ORF">PCASD_06008</name>
</gene>
<name>A0A2N5V9Y1_9BASI</name>
<accession>A0A2N5V9Y1</accession>
<protein>
    <submittedName>
        <fullName evidence="1">Uncharacterized protein</fullName>
    </submittedName>
</protein>
<dbReference type="AlphaFoldDB" id="A0A2N5V9Y1"/>
<dbReference type="PANTHER" id="PTHR33324">
    <property type="entry name" value="EXPRESSED PROTEIN"/>
    <property type="match status" value="1"/>
</dbReference>
<dbReference type="Proteomes" id="UP000235392">
    <property type="component" value="Unassembled WGS sequence"/>
</dbReference>
<dbReference type="EMBL" id="PGCI01000036">
    <property type="protein sequence ID" value="PLW46809.1"/>
    <property type="molecule type" value="Genomic_DNA"/>
</dbReference>
<reference evidence="1 2" key="1">
    <citation type="submission" date="2017-11" db="EMBL/GenBank/DDBJ databases">
        <title>De novo assembly and phasing of dikaryotic genomes from two isolates of Puccinia coronata f. sp. avenae, the causal agent of oat crown rust.</title>
        <authorList>
            <person name="Miller M.E."/>
            <person name="Zhang Y."/>
            <person name="Omidvar V."/>
            <person name="Sperschneider J."/>
            <person name="Schwessinger B."/>
            <person name="Raley C."/>
            <person name="Palmer J.M."/>
            <person name="Garnica D."/>
            <person name="Upadhyaya N."/>
            <person name="Rathjen J."/>
            <person name="Taylor J.M."/>
            <person name="Park R.F."/>
            <person name="Dodds P.N."/>
            <person name="Hirsch C.D."/>
            <person name="Kianian S.F."/>
            <person name="Figueroa M."/>
        </authorList>
    </citation>
    <scope>NUCLEOTIDE SEQUENCE [LARGE SCALE GENOMIC DNA]</scope>
    <source>
        <strain evidence="1">12SD80</strain>
    </source>
</reference>
<comment type="caution">
    <text evidence="1">The sequence shown here is derived from an EMBL/GenBank/DDBJ whole genome shotgun (WGS) entry which is preliminary data.</text>
</comment>
<organism evidence="1 2">
    <name type="scientific">Puccinia coronata f. sp. avenae</name>
    <dbReference type="NCBI Taxonomy" id="200324"/>
    <lineage>
        <taxon>Eukaryota</taxon>
        <taxon>Fungi</taxon>
        <taxon>Dikarya</taxon>
        <taxon>Basidiomycota</taxon>
        <taxon>Pucciniomycotina</taxon>
        <taxon>Pucciniomycetes</taxon>
        <taxon>Pucciniales</taxon>
        <taxon>Pucciniaceae</taxon>
        <taxon>Puccinia</taxon>
    </lineage>
</organism>